<feature type="compositionally biased region" description="Low complexity" evidence="2">
    <location>
        <begin position="125"/>
        <end position="154"/>
    </location>
</feature>
<dbReference type="AlphaFoldDB" id="A0A7S4I2K5"/>
<feature type="region of interest" description="Disordered" evidence="2">
    <location>
        <begin position="125"/>
        <end position="217"/>
    </location>
</feature>
<dbReference type="PROSITE" id="PS50005">
    <property type="entry name" value="TPR"/>
    <property type="match status" value="2"/>
</dbReference>
<feature type="repeat" description="TPR" evidence="1">
    <location>
        <begin position="767"/>
        <end position="800"/>
    </location>
</feature>
<dbReference type="SMART" id="SM00028">
    <property type="entry name" value="TPR"/>
    <property type="match status" value="7"/>
</dbReference>
<dbReference type="SMART" id="SM00386">
    <property type="entry name" value="HAT"/>
    <property type="match status" value="9"/>
</dbReference>
<evidence type="ECO:0000256" key="2">
    <source>
        <dbReference type="SAM" id="MobiDB-lite"/>
    </source>
</evidence>
<feature type="compositionally biased region" description="Basic and acidic residues" evidence="2">
    <location>
        <begin position="329"/>
        <end position="338"/>
    </location>
</feature>
<evidence type="ECO:0000313" key="3">
    <source>
        <dbReference type="EMBL" id="CAE2216760.1"/>
    </source>
</evidence>
<accession>A0A7S4I2K5</accession>
<protein>
    <recommendedName>
        <fullName evidence="4">PsbB mRNA maturation factor Mbb1, chloroplastic</fullName>
    </recommendedName>
</protein>
<dbReference type="InterPro" id="IPR011990">
    <property type="entry name" value="TPR-like_helical_dom_sf"/>
</dbReference>
<dbReference type="EMBL" id="HBKQ01009997">
    <property type="protein sequence ID" value="CAE2216760.1"/>
    <property type="molecule type" value="Transcribed_RNA"/>
</dbReference>
<feature type="compositionally biased region" description="Low complexity" evidence="2">
    <location>
        <begin position="1"/>
        <end position="21"/>
    </location>
</feature>
<dbReference type="Pfam" id="PF14559">
    <property type="entry name" value="TPR_19"/>
    <property type="match status" value="1"/>
</dbReference>
<feature type="compositionally biased region" description="Low complexity" evidence="2">
    <location>
        <begin position="942"/>
        <end position="953"/>
    </location>
</feature>
<keyword evidence="1" id="KW-0802">TPR repeat</keyword>
<feature type="compositionally biased region" description="Basic residues" evidence="2">
    <location>
        <begin position="181"/>
        <end position="195"/>
    </location>
</feature>
<proteinExistence type="predicted"/>
<name>A0A7S4I2K5_9STRA</name>
<feature type="region of interest" description="Disordered" evidence="2">
    <location>
        <begin position="1"/>
        <end position="26"/>
    </location>
</feature>
<feature type="repeat" description="TPR" evidence="1">
    <location>
        <begin position="424"/>
        <end position="457"/>
    </location>
</feature>
<dbReference type="GO" id="GO:0006397">
    <property type="term" value="P:mRNA processing"/>
    <property type="evidence" value="ECO:0007669"/>
    <property type="project" value="InterPro"/>
</dbReference>
<dbReference type="Gene3D" id="1.25.40.10">
    <property type="entry name" value="Tetratricopeptide repeat domain"/>
    <property type="match status" value="3"/>
</dbReference>
<dbReference type="Pfam" id="PF13432">
    <property type="entry name" value="TPR_16"/>
    <property type="match status" value="4"/>
</dbReference>
<gene>
    <name evidence="3" type="ORF">OAUR00152_LOCUS6752</name>
</gene>
<evidence type="ECO:0000256" key="1">
    <source>
        <dbReference type="PROSITE-ProRule" id="PRU00339"/>
    </source>
</evidence>
<feature type="region of interest" description="Disordered" evidence="2">
    <location>
        <begin position="262"/>
        <end position="347"/>
    </location>
</feature>
<dbReference type="SUPFAM" id="SSF48452">
    <property type="entry name" value="TPR-like"/>
    <property type="match status" value="2"/>
</dbReference>
<feature type="compositionally biased region" description="Basic and acidic residues" evidence="2">
    <location>
        <begin position="262"/>
        <end position="273"/>
    </location>
</feature>
<dbReference type="InterPro" id="IPR044624">
    <property type="entry name" value="Mbb1-like"/>
</dbReference>
<dbReference type="InterPro" id="IPR019734">
    <property type="entry name" value="TPR_rpt"/>
</dbReference>
<feature type="compositionally biased region" description="Basic and acidic residues" evidence="2">
    <location>
        <begin position="196"/>
        <end position="217"/>
    </location>
</feature>
<dbReference type="PANTHER" id="PTHR44917">
    <property type="entry name" value="PROTEIN HIGH CHLOROPHYLL FLUORESCENT 107"/>
    <property type="match status" value="1"/>
</dbReference>
<sequence length="953" mass="105401">MTFSSSLVGGRARSSGGRRNSPLSSSLAGAAMTSSVRRGASLVFALAAASSSIDASASAFVPPRRSFGVPSGRVVSTTPKVTDDTGSCRRIFDSLETVHRRGIGGGASGSGSRLHFLSMVLSEPDVDSSSSSSLRASPSRGATAESSGTSTTAAPRKGNSNRSSKMSPAAEGASATFGKVPPKRRRRRKKYQRKRQMPETERRQERMRREMQEKYEQVQKEDETSIWGFEKLFPAPVWDEATIQRDLYEVSQRDGKMFLGRLEDQRAEDARKGKGDKKKSGPFAPKIDGAVSEKMKKIRSAELSTVSSKVSARQQPVPKSTPPKPDSVALRKEKEKKANANANSDTLSWGTDAREEALAAMNATSSPTEQTVIDPALTRMVEDRLYGFRRTALGDFQYDTSLMGDGAVQFRDGVRLGNPLKVNADLLNFHAKRDFSHNRLEEAEEMYERALSIDPRDGRAYLGLSRIAQRRRDFAKARECLRAGIANSVDLPRDGPGGTVLVDFGANPFLLQALGCLEERIGRLAEAEALYVAATRSRPSHAASWVALAQLRTRKFRMGAAAGRACYREAERELRLAGLKPSAHVYTAWASMEYKKAGDVRRARELFEMALEVDPRCSAAWLQLGVMEGVGRENWDRAQECFESALKRDKKNSRVLQAYAIMESRRPDGDSREAIGLFERALKVKPRDAGVLQAYALYVADLGDVDAARDLLRRGTKVDKRHAAVWQAWGVLETRHGTAQAARDIFQQGIWACAQSGGGQSGGRRCARLWQAWGVLESREGDHAAARRCFSRALDADKRNVAAVTAWTLMEEDLGRFSDARSIFERALRQLPPSSEEKMAVWRAYELMEQKDGNQNLSQQVYQRSMRETFTINDDFIPEPKFVAPREVPSSDDESILKTSREVEVVRWKTDRVMGGGSEVWLNNGNIEGKVPASTMKKSNSKKAQQQQQSSNK</sequence>
<reference evidence="3" key="1">
    <citation type="submission" date="2021-01" db="EMBL/GenBank/DDBJ databases">
        <authorList>
            <person name="Corre E."/>
            <person name="Pelletier E."/>
            <person name="Niang G."/>
            <person name="Scheremetjew M."/>
            <person name="Finn R."/>
            <person name="Kale V."/>
            <person name="Holt S."/>
            <person name="Cochrane G."/>
            <person name="Meng A."/>
            <person name="Brown T."/>
            <person name="Cohen L."/>
        </authorList>
    </citation>
    <scope>NUCLEOTIDE SEQUENCE</scope>
    <source>
        <strain evidence="3">Isolate 1302-5</strain>
    </source>
</reference>
<evidence type="ECO:0008006" key="4">
    <source>
        <dbReference type="Google" id="ProtNLM"/>
    </source>
</evidence>
<dbReference type="PANTHER" id="PTHR44917:SF1">
    <property type="entry name" value="PROTEIN HIGH CHLOROPHYLL FLUORESCENT 107"/>
    <property type="match status" value="1"/>
</dbReference>
<organism evidence="3">
    <name type="scientific">Odontella aurita</name>
    <dbReference type="NCBI Taxonomy" id="265563"/>
    <lineage>
        <taxon>Eukaryota</taxon>
        <taxon>Sar</taxon>
        <taxon>Stramenopiles</taxon>
        <taxon>Ochrophyta</taxon>
        <taxon>Bacillariophyta</taxon>
        <taxon>Mediophyceae</taxon>
        <taxon>Biddulphiophycidae</taxon>
        <taxon>Eupodiscales</taxon>
        <taxon>Odontellaceae</taxon>
        <taxon>Odontella</taxon>
    </lineage>
</organism>
<dbReference type="InterPro" id="IPR003107">
    <property type="entry name" value="HAT"/>
</dbReference>
<feature type="compositionally biased region" description="Polar residues" evidence="2">
    <location>
        <begin position="302"/>
        <end position="318"/>
    </location>
</feature>
<feature type="region of interest" description="Disordered" evidence="2">
    <location>
        <begin position="919"/>
        <end position="953"/>
    </location>
</feature>
<dbReference type="GO" id="GO:0003729">
    <property type="term" value="F:mRNA binding"/>
    <property type="evidence" value="ECO:0007669"/>
    <property type="project" value="InterPro"/>
</dbReference>